<dbReference type="InterPro" id="IPR036875">
    <property type="entry name" value="Znf_CCHC_sf"/>
</dbReference>
<evidence type="ECO:0000256" key="1">
    <source>
        <dbReference type="PROSITE-ProRule" id="PRU00047"/>
    </source>
</evidence>
<keyword evidence="1" id="KW-0479">Metal-binding</keyword>
<dbReference type="PANTHER" id="PTHR15503">
    <property type="entry name" value="LDOC1 RELATED"/>
    <property type="match status" value="1"/>
</dbReference>
<sequence length="393" mass="44555">MSILIINNKIGGKKLERLMSQPLKEEAMLRTYHDATVVTHTIMDVTCYGCGEKGHFRNKCPKGRNLQNEGARGRAYVMRIEDTQQNPNVVTGTFLLNDHYASILFDLGAEKSFVSTAFTLFIDIAPAALDTCYNVELADGKVVSINTVLRGCTPALFNHVFKIDMLLTRLGSFDVIVGMDWFAKREAKKDQRFLSCMKSDEKKLEDIPIICDFPNVFPDDLSGLPPVREIEFRIDLIPGALLVSKEEHEVHLKLILKLLKNEKLYAKILKCEFWLQEVQFLGHVVNQDGIYVDPSKFLIGRLNRGIAPVAIIDRQLPFEYTIASRSTDVMVMAHPAQNINHSAFRSMFEREKLSGNNFNDWFRQLKLVLRVEKKMYVIEQPIPPAPAAACSCS</sequence>
<evidence type="ECO:0000259" key="2">
    <source>
        <dbReference type="PROSITE" id="PS50158"/>
    </source>
</evidence>
<evidence type="ECO:0000313" key="3">
    <source>
        <dbReference type="EMBL" id="GJT18973.1"/>
    </source>
</evidence>
<name>A0ABQ5BYY6_9ASTR</name>
<organism evidence="3 4">
    <name type="scientific">Tanacetum coccineum</name>
    <dbReference type="NCBI Taxonomy" id="301880"/>
    <lineage>
        <taxon>Eukaryota</taxon>
        <taxon>Viridiplantae</taxon>
        <taxon>Streptophyta</taxon>
        <taxon>Embryophyta</taxon>
        <taxon>Tracheophyta</taxon>
        <taxon>Spermatophyta</taxon>
        <taxon>Magnoliopsida</taxon>
        <taxon>eudicotyledons</taxon>
        <taxon>Gunneridae</taxon>
        <taxon>Pentapetalae</taxon>
        <taxon>asterids</taxon>
        <taxon>campanulids</taxon>
        <taxon>Asterales</taxon>
        <taxon>Asteraceae</taxon>
        <taxon>Asteroideae</taxon>
        <taxon>Anthemideae</taxon>
        <taxon>Anthemidinae</taxon>
        <taxon>Tanacetum</taxon>
    </lineage>
</organism>
<dbReference type="InterPro" id="IPR021109">
    <property type="entry name" value="Peptidase_aspartic_dom_sf"/>
</dbReference>
<keyword evidence="4" id="KW-1185">Reference proteome</keyword>
<accession>A0ABQ5BYY6</accession>
<dbReference type="CDD" id="cd00303">
    <property type="entry name" value="retropepsin_like"/>
    <property type="match status" value="1"/>
</dbReference>
<keyword evidence="3" id="KW-0695">RNA-directed DNA polymerase</keyword>
<dbReference type="PANTHER" id="PTHR15503:SF45">
    <property type="entry name" value="RNA-DIRECTED DNA POLYMERASE HOMOLOG"/>
    <property type="match status" value="1"/>
</dbReference>
<comment type="caution">
    <text evidence="3">The sequence shown here is derived from an EMBL/GenBank/DDBJ whole genome shotgun (WGS) entry which is preliminary data.</text>
</comment>
<keyword evidence="3" id="KW-0808">Transferase</keyword>
<proteinExistence type="predicted"/>
<keyword evidence="1" id="KW-0863">Zinc-finger</keyword>
<dbReference type="GO" id="GO:0003964">
    <property type="term" value="F:RNA-directed DNA polymerase activity"/>
    <property type="evidence" value="ECO:0007669"/>
    <property type="project" value="UniProtKB-KW"/>
</dbReference>
<dbReference type="InterPro" id="IPR001878">
    <property type="entry name" value="Znf_CCHC"/>
</dbReference>
<dbReference type="Pfam" id="PF08284">
    <property type="entry name" value="RVP_2"/>
    <property type="match status" value="1"/>
</dbReference>
<keyword evidence="1" id="KW-0862">Zinc</keyword>
<dbReference type="Proteomes" id="UP001151760">
    <property type="component" value="Unassembled WGS sequence"/>
</dbReference>
<dbReference type="InterPro" id="IPR043502">
    <property type="entry name" value="DNA/RNA_pol_sf"/>
</dbReference>
<dbReference type="Gene3D" id="3.30.70.270">
    <property type="match status" value="1"/>
</dbReference>
<dbReference type="InterPro" id="IPR032567">
    <property type="entry name" value="RTL1-rel"/>
</dbReference>
<dbReference type="PROSITE" id="PS50158">
    <property type="entry name" value="ZF_CCHC"/>
    <property type="match status" value="1"/>
</dbReference>
<dbReference type="SMART" id="SM00343">
    <property type="entry name" value="ZnF_C2HC"/>
    <property type="match status" value="1"/>
</dbReference>
<reference evidence="3" key="1">
    <citation type="journal article" date="2022" name="Int. J. Mol. Sci.">
        <title>Draft Genome of Tanacetum Coccineum: Genomic Comparison of Closely Related Tanacetum-Family Plants.</title>
        <authorList>
            <person name="Yamashiro T."/>
            <person name="Shiraishi A."/>
            <person name="Nakayama K."/>
            <person name="Satake H."/>
        </authorList>
    </citation>
    <scope>NUCLEOTIDE SEQUENCE</scope>
</reference>
<dbReference type="InterPro" id="IPR043128">
    <property type="entry name" value="Rev_trsase/Diguanyl_cyclase"/>
</dbReference>
<keyword evidence="3" id="KW-0548">Nucleotidyltransferase</keyword>
<dbReference type="SUPFAM" id="SSF57756">
    <property type="entry name" value="Retrovirus zinc finger-like domains"/>
    <property type="match status" value="1"/>
</dbReference>
<protein>
    <submittedName>
        <fullName evidence="3">Reverse transcriptase domain-containing protein</fullName>
    </submittedName>
</protein>
<evidence type="ECO:0000313" key="4">
    <source>
        <dbReference type="Proteomes" id="UP001151760"/>
    </source>
</evidence>
<dbReference type="Gene3D" id="4.10.60.10">
    <property type="entry name" value="Zinc finger, CCHC-type"/>
    <property type="match status" value="1"/>
</dbReference>
<reference evidence="3" key="2">
    <citation type="submission" date="2022-01" db="EMBL/GenBank/DDBJ databases">
        <authorList>
            <person name="Yamashiro T."/>
            <person name="Shiraishi A."/>
            <person name="Satake H."/>
            <person name="Nakayama K."/>
        </authorList>
    </citation>
    <scope>NUCLEOTIDE SEQUENCE</scope>
</reference>
<feature type="domain" description="CCHC-type" evidence="2">
    <location>
        <begin position="47"/>
        <end position="62"/>
    </location>
</feature>
<dbReference type="Gene3D" id="2.40.70.10">
    <property type="entry name" value="Acid Proteases"/>
    <property type="match status" value="1"/>
</dbReference>
<dbReference type="SUPFAM" id="SSF56672">
    <property type="entry name" value="DNA/RNA polymerases"/>
    <property type="match status" value="1"/>
</dbReference>
<dbReference type="EMBL" id="BQNB010013681">
    <property type="protein sequence ID" value="GJT18973.1"/>
    <property type="molecule type" value="Genomic_DNA"/>
</dbReference>
<gene>
    <name evidence="3" type="ORF">Tco_0877679</name>
</gene>